<reference evidence="1 2" key="1">
    <citation type="submission" date="2016-02" db="EMBL/GenBank/DDBJ databases">
        <title>Genome analysis of coral dinoflagellate symbionts highlights evolutionary adaptations to a symbiotic lifestyle.</title>
        <authorList>
            <person name="Aranda M."/>
            <person name="Li Y."/>
            <person name="Liew Y.J."/>
            <person name="Baumgarten S."/>
            <person name="Simakov O."/>
            <person name="Wilson M."/>
            <person name="Piel J."/>
            <person name="Ashoor H."/>
            <person name="Bougouffa S."/>
            <person name="Bajic V.B."/>
            <person name="Ryu T."/>
            <person name="Ravasi T."/>
            <person name="Bayer T."/>
            <person name="Micklem G."/>
            <person name="Kim H."/>
            <person name="Bhak J."/>
            <person name="Lajeunesse T.C."/>
            <person name="Voolstra C.R."/>
        </authorList>
    </citation>
    <scope>NUCLEOTIDE SEQUENCE [LARGE SCALE GENOMIC DNA]</scope>
    <source>
        <strain evidence="1 2">CCMP2467</strain>
    </source>
</reference>
<gene>
    <name evidence="1" type="ORF">AK812_SmicGene2810</name>
</gene>
<dbReference type="AlphaFoldDB" id="A0A1Q9F0Q1"/>
<dbReference type="Proteomes" id="UP000186817">
    <property type="component" value="Unassembled WGS sequence"/>
</dbReference>
<dbReference type="OrthoDB" id="10335886at2759"/>
<dbReference type="EMBL" id="LSRX01000031">
    <property type="protein sequence ID" value="OLQ13227.1"/>
    <property type="molecule type" value="Genomic_DNA"/>
</dbReference>
<comment type="caution">
    <text evidence="1">The sequence shown here is derived from an EMBL/GenBank/DDBJ whole genome shotgun (WGS) entry which is preliminary data.</text>
</comment>
<protein>
    <submittedName>
        <fullName evidence="1">Uncharacterized protein</fullName>
    </submittedName>
</protein>
<organism evidence="1 2">
    <name type="scientific">Symbiodinium microadriaticum</name>
    <name type="common">Dinoflagellate</name>
    <name type="synonym">Zooxanthella microadriatica</name>
    <dbReference type="NCBI Taxonomy" id="2951"/>
    <lineage>
        <taxon>Eukaryota</taxon>
        <taxon>Sar</taxon>
        <taxon>Alveolata</taxon>
        <taxon>Dinophyceae</taxon>
        <taxon>Suessiales</taxon>
        <taxon>Symbiodiniaceae</taxon>
        <taxon>Symbiodinium</taxon>
    </lineage>
</organism>
<proteinExistence type="predicted"/>
<accession>A0A1Q9F0Q1</accession>
<keyword evidence="2" id="KW-1185">Reference proteome</keyword>
<sequence>MDPLELEDASRRGFCQNSHVELRRQLWLRIATKTACVLMSLVLVVVIGLTMASQESSLLPANVVKRAREIYLAELSARSTPADALHAARVFSDTLINTTRKIWAELAKDEAGFPPYALVVTGEAGRREMSMYSRMEFLIYLLDCPGSFKARRQFFKSVSDFKFLMEAASIGVDLLNQPVARASIRSFPCTVDHAVSRVLLGHDWHMISRVLEGNHFSGDVDIFREVQKAIHAWMNEPLERAAAAAPTHDDSAELRWYLTRMPNATLGPYLKNHIEFRKFDRFYRKKYPTMREGIPSGRAWEIKAWLYDPMQDFIAAEVFELQYLEDPVADAVSSNTGDRLEWLLREGVWSEGKVRRGLQALWTILKVRTRAQARSDGTKDAAQVCFSCQESGVFEVPEDLQEPLREAVEWVVCLANAHNDDPGDANPDC</sequence>
<name>A0A1Q9F0Q1_SYMMI</name>
<evidence type="ECO:0000313" key="1">
    <source>
        <dbReference type="EMBL" id="OLQ13227.1"/>
    </source>
</evidence>
<evidence type="ECO:0000313" key="2">
    <source>
        <dbReference type="Proteomes" id="UP000186817"/>
    </source>
</evidence>